<evidence type="ECO:0000313" key="3">
    <source>
        <dbReference type="Proteomes" id="UP000217171"/>
    </source>
</evidence>
<name>A0A249KB47_9ACTN</name>
<dbReference type="Proteomes" id="UP000217171">
    <property type="component" value="Chromosome"/>
</dbReference>
<sequence>MSSGVSVGETNYSGQQIQKVVDEILSARKDIDTTAMQLTQGPELLRDQAQFLIVTALLDEIAKEKNIVVTKADVAARRADIVINVGGESELPTALVGANLAASNLDAYLKVLIISERLDAFFINSGTPEAEAPALVAKAVTDMATKLGVEVNPKYGKWNPTNASIDASDATDGAVTPLP</sequence>
<dbReference type="OrthoDB" id="3212108at2"/>
<protein>
    <submittedName>
        <fullName evidence="2">Uncharacterized protein</fullName>
    </submittedName>
</protein>
<dbReference type="AlphaFoldDB" id="A0A249KB47"/>
<reference evidence="2 3" key="1">
    <citation type="submission" date="2016-07" db="EMBL/GenBank/DDBJ databases">
        <title>High microdiversification within the ubiquitous acI lineage of Actinobacteria.</title>
        <authorList>
            <person name="Neuenschwander S.M."/>
            <person name="Salcher M."/>
            <person name="Ghai R."/>
            <person name="Pernthaler J."/>
        </authorList>
    </citation>
    <scope>NUCLEOTIDE SEQUENCE [LARGE SCALE GENOMIC DNA]</scope>
    <source>
        <strain evidence="2">MMS-21-160</strain>
    </source>
</reference>
<dbReference type="InterPro" id="IPR027304">
    <property type="entry name" value="Trigger_fact/SurA_dom_sf"/>
</dbReference>
<accession>A0A249KB47</accession>
<proteinExistence type="predicted"/>
<evidence type="ECO:0000313" key="2">
    <source>
        <dbReference type="EMBL" id="ASY13966.1"/>
    </source>
</evidence>
<evidence type="ECO:0000256" key="1">
    <source>
        <dbReference type="SAM" id="MobiDB-lite"/>
    </source>
</evidence>
<dbReference type="KEGG" id="nhi:B1s21160_05290"/>
<dbReference type="SUPFAM" id="SSF109998">
    <property type="entry name" value="Triger factor/SurA peptide-binding domain-like"/>
    <property type="match status" value="1"/>
</dbReference>
<organism evidence="2 3">
    <name type="scientific">Candidatus Nanopelagicus hibericus</name>
    <dbReference type="NCBI Taxonomy" id="1884915"/>
    <lineage>
        <taxon>Bacteria</taxon>
        <taxon>Bacillati</taxon>
        <taxon>Actinomycetota</taxon>
        <taxon>Actinomycetes</taxon>
        <taxon>Candidatus Nanopelagicales</taxon>
        <taxon>Candidatus Nanopelagicaceae</taxon>
        <taxon>Candidatus Nanopelagicus</taxon>
    </lineage>
</organism>
<dbReference type="EMBL" id="CP016771">
    <property type="protein sequence ID" value="ASY13966.1"/>
    <property type="molecule type" value="Genomic_DNA"/>
</dbReference>
<gene>
    <name evidence="2" type="ORF">B1s21160_05290</name>
</gene>
<feature type="region of interest" description="Disordered" evidence="1">
    <location>
        <begin position="160"/>
        <end position="179"/>
    </location>
</feature>
<keyword evidence="3" id="KW-1185">Reference proteome</keyword>